<dbReference type="NCBIfam" id="TIGR00928">
    <property type="entry name" value="purB"/>
    <property type="match status" value="1"/>
</dbReference>
<dbReference type="Gene3D" id="1.10.40.30">
    <property type="entry name" value="Fumarase/aspartase (C-terminal domain)"/>
    <property type="match status" value="1"/>
</dbReference>
<dbReference type="PANTHER" id="PTHR43172">
    <property type="entry name" value="ADENYLOSUCCINATE LYASE"/>
    <property type="match status" value="1"/>
</dbReference>
<feature type="domain" description="Adenylosuccinate lyase C-terminal" evidence="10">
    <location>
        <begin position="354"/>
        <end position="440"/>
    </location>
</feature>
<dbReference type="Proteomes" id="UP000178930">
    <property type="component" value="Unassembled WGS sequence"/>
</dbReference>
<dbReference type="GO" id="GO:0070626">
    <property type="term" value="F:(S)-2-(5-amino-1-(5-phospho-D-ribosyl)imidazole-4-carboxamido) succinate lyase (fumarate-forming) activity"/>
    <property type="evidence" value="ECO:0007669"/>
    <property type="project" value="TreeGrafter"/>
</dbReference>
<dbReference type="InterPro" id="IPR008948">
    <property type="entry name" value="L-Aspartase-like"/>
</dbReference>
<dbReference type="Gene3D" id="1.20.200.10">
    <property type="entry name" value="Fumarase/aspartase (Central domain)"/>
    <property type="match status" value="1"/>
</dbReference>
<dbReference type="STRING" id="1797532.A2729_01135"/>
<evidence type="ECO:0000313" key="12">
    <source>
        <dbReference type="Proteomes" id="UP000178930"/>
    </source>
</evidence>
<protein>
    <recommendedName>
        <fullName evidence="5 9">Adenylosuccinate lyase</fullName>
        <ecNumber evidence="4 9">4.3.2.2</ecNumber>
    </recommendedName>
</protein>
<dbReference type="UniPathway" id="UPA00074">
    <property type="reaction ID" value="UER00132"/>
</dbReference>
<evidence type="ECO:0000256" key="4">
    <source>
        <dbReference type="ARBA" id="ARBA00012339"/>
    </source>
</evidence>
<evidence type="ECO:0000256" key="7">
    <source>
        <dbReference type="ARBA" id="ARBA00024477"/>
    </source>
</evidence>
<evidence type="ECO:0000256" key="6">
    <source>
        <dbReference type="ARBA" id="ARBA00023239"/>
    </source>
</evidence>
<name>A0A1G1XV44_9BACT</name>
<dbReference type="Pfam" id="PF00206">
    <property type="entry name" value="Lyase_1"/>
    <property type="match status" value="1"/>
</dbReference>
<dbReference type="PANTHER" id="PTHR43172:SF1">
    <property type="entry name" value="ADENYLOSUCCINATE LYASE"/>
    <property type="match status" value="1"/>
</dbReference>
<dbReference type="UniPathway" id="UPA00075">
    <property type="reaction ID" value="UER00336"/>
</dbReference>
<dbReference type="InterPro" id="IPR019468">
    <property type="entry name" value="AdenyloSucc_lyase_C"/>
</dbReference>
<evidence type="ECO:0000259" key="10">
    <source>
        <dbReference type="SMART" id="SM00998"/>
    </source>
</evidence>
<proteinExistence type="inferred from homology"/>
<comment type="caution">
    <text evidence="11">The sequence shown here is derived from an EMBL/GenBank/DDBJ whole genome shotgun (WGS) entry which is preliminary data.</text>
</comment>
<keyword evidence="6 11" id="KW-0456">Lyase</keyword>
<dbReference type="InterPro" id="IPR022761">
    <property type="entry name" value="Fumarate_lyase_N"/>
</dbReference>
<dbReference type="InterPro" id="IPR004769">
    <property type="entry name" value="Pur_lyase"/>
</dbReference>
<comment type="catalytic activity">
    <reaction evidence="7">
        <text>(2S)-2-[5-amino-1-(5-phospho-beta-D-ribosyl)imidazole-4-carboxamido]succinate = 5-amino-1-(5-phospho-beta-D-ribosyl)imidazole-4-carboxamide + fumarate</text>
        <dbReference type="Rhea" id="RHEA:23920"/>
        <dbReference type="ChEBI" id="CHEBI:29806"/>
        <dbReference type="ChEBI" id="CHEBI:58443"/>
        <dbReference type="ChEBI" id="CHEBI:58475"/>
        <dbReference type="EC" id="4.3.2.2"/>
    </reaction>
    <physiologicalReaction direction="left-to-right" evidence="7">
        <dbReference type="Rhea" id="RHEA:23921"/>
    </physiologicalReaction>
</comment>
<dbReference type="EMBL" id="MHIB01000027">
    <property type="protein sequence ID" value="OGY43908.1"/>
    <property type="molecule type" value="Genomic_DNA"/>
</dbReference>
<dbReference type="SUPFAM" id="SSF48557">
    <property type="entry name" value="L-aspartase-like"/>
    <property type="match status" value="1"/>
</dbReference>
<evidence type="ECO:0000256" key="3">
    <source>
        <dbReference type="ARBA" id="ARBA00008273"/>
    </source>
</evidence>
<evidence type="ECO:0000313" key="11">
    <source>
        <dbReference type="EMBL" id="OGY43908.1"/>
    </source>
</evidence>
<evidence type="ECO:0000256" key="2">
    <source>
        <dbReference type="ARBA" id="ARBA00004734"/>
    </source>
</evidence>
<dbReference type="SMART" id="SM00998">
    <property type="entry name" value="ADSL_C"/>
    <property type="match status" value="1"/>
</dbReference>
<dbReference type="InterPro" id="IPR024083">
    <property type="entry name" value="Fumarase/histidase_N"/>
</dbReference>
<reference evidence="11 12" key="1">
    <citation type="journal article" date="2016" name="Nat. Commun.">
        <title>Thousands of microbial genomes shed light on interconnected biogeochemical processes in an aquifer system.</title>
        <authorList>
            <person name="Anantharaman K."/>
            <person name="Brown C.T."/>
            <person name="Hug L.A."/>
            <person name="Sharon I."/>
            <person name="Castelle C.J."/>
            <person name="Probst A.J."/>
            <person name="Thomas B.C."/>
            <person name="Singh A."/>
            <person name="Wilkins M.J."/>
            <person name="Karaoz U."/>
            <person name="Brodie E.L."/>
            <person name="Williams K.H."/>
            <person name="Hubbard S.S."/>
            <person name="Banfield J.F."/>
        </authorList>
    </citation>
    <scope>NUCLEOTIDE SEQUENCE [LARGE SCALE GENOMIC DNA]</scope>
</reference>
<evidence type="ECO:0000256" key="1">
    <source>
        <dbReference type="ARBA" id="ARBA00004706"/>
    </source>
</evidence>
<dbReference type="InterPro" id="IPR000362">
    <property type="entry name" value="Fumarate_lyase_fam"/>
</dbReference>
<gene>
    <name evidence="11" type="ORF">A2729_01135</name>
</gene>
<organism evidence="11 12">
    <name type="scientific">Candidatus Buchananbacteria bacterium RIFCSPHIGHO2_01_FULL_39_14</name>
    <dbReference type="NCBI Taxonomy" id="1797532"/>
    <lineage>
        <taxon>Bacteria</taxon>
        <taxon>Candidatus Buchananiibacteriota</taxon>
    </lineage>
</organism>
<dbReference type="Pfam" id="PF10397">
    <property type="entry name" value="ADSL_C"/>
    <property type="match status" value="1"/>
</dbReference>
<accession>A0A1G1XV44</accession>
<dbReference type="Gene3D" id="1.10.275.10">
    <property type="entry name" value="Fumarase/aspartase (N-terminal domain)"/>
    <property type="match status" value="1"/>
</dbReference>
<evidence type="ECO:0000256" key="8">
    <source>
        <dbReference type="ARBA" id="ARBA00049115"/>
    </source>
</evidence>
<dbReference type="GO" id="GO:0044208">
    <property type="term" value="P:'de novo' AMP biosynthetic process"/>
    <property type="evidence" value="ECO:0007669"/>
    <property type="project" value="UniProtKB-UniPathway"/>
</dbReference>
<evidence type="ECO:0000256" key="9">
    <source>
        <dbReference type="NCBIfam" id="TIGR00928"/>
    </source>
</evidence>
<comment type="catalytic activity">
    <reaction evidence="8">
        <text>N(6)-(1,2-dicarboxyethyl)-AMP = fumarate + AMP</text>
        <dbReference type="Rhea" id="RHEA:16853"/>
        <dbReference type="ChEBI" id="CHEBI:29806"/>
        <dbReference type="ChEBI" id="CHEBI:57567"/>
        <dbReference type="ChEBI" id="CHEBI:456215"/>
        <dbReference type="EC" id="4.3.2.2"/>
    </reaction>
    <physiologicalReaction direction="left-to-right" evidence="8">
        <dbReference type="Rhea" id="RHEA:16854"/>
    </physiologicalReaction>
</comment>
<dbReference type="EC" id="4.3.2.2" evidence="4 9"/>
<evidence type="ECO:0000256" key="5">
    <source>
        <dbReference type="ARBA" id="ARBA00017058"/>
    </source>
</evidence>
<dbReference type="PRINTS" id="PR00149">
    <property type="entry name" value="FUMRATELYASE"/>
</dbReference>
<comment type="similarity">
    <text evidence="3">Belongs to the lyase 1 family. Adenylosuccinate lyase subfamily.</text>
</comment>
<dbReference type="GO" id="GO:0004018">
    <property type="term" value="F:N6-(1,2-dicarboxyethyl)AMP AMP-lyase (fumarate-forming) activity"/>
    <property type="evidence" value="ECO:0007669"/>
    <property type="project" value="UniProtKB-UniRule"/>
</dbReference>
<comment type="pathway">
    <text evidence="1">Purine metabolism; IMP biosynthesis via de novo pathway; 5-amino-1-(5-phospho-D-ribosyl)imidazole-4-carboxamide from 5-amino-1-(5-phospho-D-ribosyl)imidazole-4-carboxylate: step 2/2.</text>
</comment>
<comment type="pathway">
    <text evidence="2">Purine metabolism; AMP biosynthesis via de novo pathway; AMP from IMP: step 2/2.</text>
</comment>
<dbReference type="AlphaFoldDB" id="A0A1G1XV44"/>
<dbReference type="GO" id="GO:0005829">
    <property type="term" value="C:cytosol"/>
    <property type="evidence" value="ECO:0007669"/>
    <property type="project" value="TreeGrafter"/>
</dbReference>
<dbReference type="GO" id="GO:0006189">
    <property type="term" value="P:'de novo' IMP biosynthetic process"/>
    <property type="evidence" value="ECO:0007669"/>
    <property type="project" value="UniProtKB-UniPathway"/>
</dbReference>
<sequence>MIKRFTRPEVEELFSILRKKQGWHDVETAVVGAREKLGDIPAGIRQMVAAIVITPEILKRADEIEAEIDHDLLALILSVAEQLEEEARPCYHDGLTSYDDEDTALAVILVLALELIIGAIEKLCSVVYRRAVEHKETVMVARTHFIHAKPYVFSLWFFNLLDDLNEHLKVLRGAIEVVGVGKISGAVGTYTLPPEIEEIACRALNLQAAKISTQIISRRVHCHFASVVVEVANTLEKYATDIRLMAGTDLSEVEEWKSPKAHGSSAMPGKTMLRNPIKSENVCGLAKVARGYLLTAFECQNLWLQRTLDNSSAERVWLPDLTTVVHFMLGRFTDVLDKLVVYPRQMEANLWRTGGMVFAEDVMMALTETGMARPEAYELLEGLARQIRKGPYTTDDGKTYRSLVYSNPTIVNLLGMVRLDKLFDPWNSLKNVQSVYGRFGI</sequence>